<evidence type="ECO:0000313" key="1">
    <source>
        <dbReference type="EMBL" id="GAJ15170.1"/>
    </source>
</evidence>
<dbReference type="PANTHER" id="PTHR46638">
    <property type="entry name" value="CORRINOID ADENOSYLTRANSFERASE"/>
    <property type="match status" value="1"/>
</dbReference>
<dbReference type="Pfam" id="PF02572">
    <property type="entry name" value="CobA_CobO_BtuR"/>
    <property type="match status" value="1"/>
</dbReference>
<dbReference type="GO" id="GO:0008817">
    <property type="term" value="F:corrinoid adenosyltransferase activity"/>
    <property type="evidence" value="ECO:0007669"/>
    <property type="project" value="InterPro"/>
</dbReference>
<reference evidence="1" key="1">
    <citation type="journal article" date="2014" name="Front. Microbiol.">
        <title>High frequency of phylogenetically diverse reductive dehalogenase-homologous genes in deep subseafloor sedimentary metagenomes.</title>
        <authorList>
            <person name="Kawai M."/>
            <person name="Futagami T."/>
            <person name="Toyoda A."/>
            <person name="Takaki Y."/>
            <person name="Nishi S."/>
            <person name="Hori S."/>
            <person name="Arai W."/>
            <person name="Tsubouchi T."/>
            <person name="Morono Y."/>
            <person name="Uchiyama I."/>
            <person name="Ito T."/>
            <person name="Fujiyama A."/>
            <person name="Inagaki F."/>
            <person name="Takami H."/>
        </authorList>
    </citation>
    <scope>NUCLEOTIDE SEQUENCE</scope>
    <source>
        <strain evidence="1">Expedition CK06-06</strain>
    </source>
</reference>
<dbReference type="PANTHER" id="PTHR46638:SF1">
    <property type="entry name" value="CORRINOID ADENOSYLTRANSFERASE"/>
    <property type="match status" value="1"/>
</dbReference>
<dbReference type="GO" id="GO:0005524">
    <property type="term" value="F:ATP binding"/>
    <property type="evidence" value="ECO:0007669"/>
    <property type="project" value="InterPro"/>
</dbReference>
<dbReference type="GO" id="GO:0009236">
    <property type="term" value="P:cobalamin biosynthetic process"/>
    <property type="evidence" value="ECO:0007669"/>
    <property type="project" value="InterPro"/>
</dbReference>
<evidence type="ECO:0008006" key="2">
    <source>
        <dbReference type="Google" id="ProtNLM"/>
    </source>
</evidence>
<gene>
    <name evidence="1" type="ORF">S12H4_42598</name>
</gene>
<dbReference type="InterPro" id="IPR027417">
    <property type="entry name" value="P-loop_NTPase"/>
</dbReference>
<dbReference type="Gene3D" id="3.40.50.300">
    <property type="entry name" value="P-loop containing nucleotide triphosphate hydrolases"/>
    <property type="match status" value="1"/>
</dbReference>
<organism evidence="1">
    <name type="scientific">marine sediment metagenome</name>
    <dbReference type="NCBI Taxonomy" id="412755"/>
    <lineage>
        <taxon>unclassified sequences</taxon>
        <taxon>metagenomes</taxon>
        <taxon>ecological metagenomes</taxon>
    </lineage>
</organism>
<name>X1VW44_9ZZZZ</name>
<comment type="caution">
    <text evidence="1">The sequence shown here is derived from an EMBL/GenBank/DDBJ whole genome shotgun (WGS) entry which is preliminary data.</text>
</comment>
<sequence length="138" mass="15802">MIQFMKGYPQYGEVKAIEKIPNFELKQFGTPDLIATPGDIDFEEGRKGMEFAEKIIMNDEYDIVILDEIGVAVEYGIVKIDDVLKLIDNKPEKVELIITGGPKMHPKIKERADLLTEMRMIKHYYSAKGIKARFGIEH</sequence>
<dbReference type="AlphaFoldDB" id="X1VW44"/>
<dbReference type="SUPFAM" id="SSF52540">
    <property type="entry name" value="P-loop containing nucleoside triphosphate hydrolases"/>
    <property type="match status" value="1"/>
</dbReference>
<accession>X1VW44</accession>
<proteinExistence type="predicted"/>
<dbReference type="InterPro" id="IPR003724">
    <property type="entry name" value="CblAdoTrfase_CobA"/>
</dbReference>
<protein>
    <recommendedName>
        <fullName evidence="2">Cob(I)yrinic acid a,c-diamide adenosyltransferase</fullName>
    </recommendedName>
</protein>
<dbReference type="EMBL" id="BARW01026084">
    <property type="protein sequence ID" value="GAJ15170.1"/>
    <property type="molecule type" value="Genomic_DNA"/>
</dbReference>